<dbReference type="RefSeq" id="XP_018517058.1">
    <property type="nucleotide sequence ID" value="XM_018661542.2"/>
</dbReference>
<feature type="compositionally biased region" description="Basic and acidic residues" evidence="8">
    <location>
        <begin position="309"/>
        <end position="321"/>
    </location>
</feature>
<dbReference type="GeneID" id="108873378"/>
<comment type="subcellular location">
    <subcellularLocation>
        <location evidence="1">Cytoplasm</location>
        <location evidence="1">Cytoskeleton</location>
    </subcellularLocation>
</comment>
<feature type="domain" description="PH" evidence="9">
    <location>
        <begin position="44"/>
        <end position="151"/>
    </location>
</feature>
<dbReference type="FunFam" id="2.30.29.30:FF:000133">
    <property type="entry name" value="myosin phosphatase Rho-interacting protein isoform X1"/>
    <property type="match status" value="1"/>
</dbReference>
<dbReference type="Gene3D" id="2.30.29.30">
    <property type="entry name" value="Pleckstrin-homology domain (PH domain)/Phosphotyrosine-binding domain (PTB)"/>
    <property type="match status" value="2"/>
</dbReference>
<feature type="domain" description="PH" evidence="9">
    <location>
        <begin position="356"/>
        <end position="452"/>
    </location>
</feature>
<feature type="compositionally biased region" description="Basic and acidic residues" evidence="8">
    <location>
        <begin position="491"/>
        <end position="503"/>
    </location>
</feature>
<proteinExistence type="predicted"/>
<dbReference type="PANTHER" id="PTHR17271:SF12">
    <property type="entry name" value="MYOSIN PHOSPHATASE RHO-INTERACTING PROTEIN ISOFORM X1"/>
    <property type="match status" value="1"/>
</dbReference>
<feature type="compositionally biased region" description="Basic and acidic residues" evidence="8">
    <location>
        <begin position="697"/>
        <end position="709"/>
    </location>
</feature>
<evidence type="ECO:0000256" key="4">
    <source>
        <dbReference type="ARBA" id="ARBA00023054"/>
    </source>
</evidence>
<evidence type="ECO:0000313" key="12">
    <source>
        <dbReference type="RefSeq" id="XP_018517058.1"/>
    </source>
</evidence>
<evidence type="ECO:0000313" key="10">
    <source>
        <dbReference type="Ensembl" id="ENSLCAP00010033723.1"/>
    </source>
</evidence>
<feature type="coiled-coil region" evidence="7">
    <location>
        <begin position="1511"/>
        <end position="1577"/>
    </location>
</feature>
<organism evidence="10 11">
    <name type="scientific">Lates calcarifer</name>
    <name type="common">Barramundi</name>
    <name type="synonym">Holocentrus calcarifer</name>
    <dbReference type="NCBI Taxonomy" id="8187"/>
    <lineage>
        <taxon>Eukaryota</taxon>
        <taxon>Metazoa</taxon>
        <taxon>Chordata</taxon>
        <taxon>Craniata</taxon>
        <taxon>Vertebrata</taxon>
        <taxon>Euteleostomi</taxon>
        <taxon>Actinopterygii</taxon>
        <taxon>Neopterygii</taxon>
        <taxon>Teleostei</taxon>
        <taxon>Neoteleostei</taxon>
        <taxon>Acanthomorphata</taxon>
        <taxon>Carangaria</taxon>
        <taxon>Carangaria incertae sedis</taxon>
        <taxon>Centropomidae</taxon>
        <taxon>Lates</taxon>
    </lineage>
</organism>
<feature type="coiled-coil region" evidence="7">
    <location>
        <begin position="936"/>
        <end position="998"/>
    </location>
</feature>
<name>A0A4W6E8Z6_LATCA</name>
<feature type="region of interest" description="Disordered" evidence="8">
    <location>
        <begin position="747"/>
        <end position="804"/>
    </location>
</feature>
<feature type="compositionally biased region" description="Polar residues" evidence="8">
    <location>
        <begin position="789"/>
        <end position="801"/>
    </location>
</feature>
<feature type="coiled-coil region" evidence="7">
    <location>
        <begin position="815"/>
        <end position="912"/>
    </location>
</feature>
<feature type="coiled-coil region" evidence="7">
    <location>
        <begin position="1181"/>
        <end position="1229"/>
    </location>
</feature>
<evidence type="ECO:0000256" key="5">
    <source>
        <dbReference type="ARBA" id="ARBA00023203"/>
    </source>
</evidence>
<feature type="compositionally biased region" description="Polar residues" evidence="8">
    <location>
        <begin position="710"/>
        <end position="721"/>
    </location>
</feature>
<keyword evidence="2" id="KW-0963">Cytoplasm</keyword>
<dbReference type="InParanoid" id="A0A4W6E8Z6"/>
<reference evidence="10" key="3">
    <citation type="submission" date="2025-05" db="UniProtKB">
        <authorList>
            <consortium name="Ensembl"/>
        </authorList>
    </citation>
    <scope>IDENTIFICATION</scope>
</reference>
<dbReference type="GO" id="GO:0051015">
    <property type="term" value="F:actin filament binding"/>
    <property type="evidence" value="ECO:0007669"/>
    <property type="project" value="TreeGrafter"/>
</dbReference>
<feature type="compositionally biased region" description="Acidic residues" evidence="8">
    <location>
        <begin position="1268"/>
        <end position="1283"/>
    </location>
</feature>
<dbReference type="OrthoDB" id="9942268at2759"/>
<keyword evidence="3" id="KW-0597">Phosphoprotein</keyword>
<feature type="region of interest" description="Disordered" evidence="8">
    <location>
        <begin position="656"/>
        <end position="725"/>
    </location>
</feature>
<dbReference type="SUPFAM" id="SSF50729">
    <property type="entry name" value="PH domain-like"/>
    <property type="match status" value="2"/>
</dbReference>
<feature type="compositionally biased region" description="Polar residues" evidence="8">
    <location>
        <begin position="766"/>
        <end position="779"/>
    </location>
</feature>
<evidence type="ECO:0000256" key="1">
    <source>
        <dbReference type="ARBA" id="ARBA00004245"/>
    </source>
</evidence>
<feature type="region of interest" description="Disordered" evidence="8">
    <location>
        <begin position="462"/>
        <end position="503"/>
    </location>
</feature>
<dbReference type="KEGG" id="lcf:108873378"/>
<feature type="compositionally biased region" description="Polar residues" evidence="8">
    <location>
        <begin position="660"/>
        <end position="670"/>
    </location>
</feature>
<keyword evidence="11" id="KW-1185">Reference proteome</keyword>
<evidence type="ECO:0000259" key="9">
    <source>
        <dbReference type="PROSITE" id="PS50003"/>
    </source>
</evidence>
<feature type="compositionally biased region" description="Low complexity" evidence="8">
    <location>
        <begin position="246"/>
        <end position="259"/>
    </location>
</feature>
<dbReference type="GO" id="GO:0015629">
    <property type="term" value="C:actin cytoskeleton"/>
    <property type="evidence" value="ECO:0007669"/>
    <property type="project" value="UniProtKB-ARBA"/>
</dbReference>
<feature type="compositionally biased region" description="Polar residues" evidence="8">
    <location>
        <begin position="232"/>
        <end position="241"/>
    </location>
</feature>
<evidence type="ECO:0000256" key="3">
    <source>
        <dbReference type="ARBA" id="ARBA00022553"/>
    </source>
</evidence>
<feature type="region of interest" description="Disordered" evidence="8">
    <location>
        <begin position="154"/>
        <end position="346"/>
    </location>
</feature>
<dbReference type="CDD" id="cd01236">
    <property type="entry name" value="PH_RIP"/>
    <property type="match status" value="1"/>
</dbReference>
<reference evidence="12" key="2">
    <citation type="submission" date="2025-04" db="UniProtKB">
        <authorList>
            <consortium name="RefSeq"/>
        </authorList>
    </citation>
    <scope>IDENTIFICATION</scope>
    <source>
        <tissue evidence="12">Brain</tissue>
    </source>
</reference>
<dbReference type="Ensembl" id="ENSLCAT00010034526.1">
    <property type="protein sequence ID" value="ENSLCAP00010033723.1"/>
    <property type="gene ID" value="ENSLCAG00010015821.1"/>
</dbReference>
<reference evidence="11" key="1">
    <citation type="submission" date="2015-09" db="EMBL/GenBank/DDBJ databases">
        <authorList>
            <person name="Sai Rama Sridatta P."/>
        </authorList>
    </citation>
    <scope>NUCLEOTIDE SEQUENCE [LARGE SCALE GENOMIC DNA]</scope>
</reference>
<dbReference type="PANTHER" id="PTHR17271">
    <property type="entry name" value="PLECKSTRIN HOMOLOGY PH DOMAIN-CONTAINING PROTEIN"/>
    <property type="match status" value="1"/>
</dbReference>
<dbReference type="Proteomes" id="UP000314980">
    <property type="component" value="Unassembled WGS sequence"/>
</dbReference>
<evidence type="ECO:0000313" key="11">
    <source>
        <dbReference type="Proteomes" id="UP000314980"/>
    </source>
</evidence>
<feature type="region of interest" description="Disordered" evidence="8">
    <location>
        <begin position="515"/>
        <end position="541"/>
    </location>
</feature>
<evidence type="ECO:0000256" key="7">
    <source>
        <dbReference type="SAM" id="Coils"/>
    </source>
</evidence>
<feature type="compositionally biased region" description="Polar residues" evidence="8">
    <location>
        <begin position="260"/>
        <end position="276"/>
    </location>
</feature>
<dbReference type="GeneTree" id="ENSGT00940000164958"/>
<dbReference type="PROSITE" id="PS50003">
    <property type="entry name" value="PH_DOMAIN"/>
    <property type="match status" value="2"/>
</dbReference>
<accession>A0A4W6E8Z6</accession>
<protein>
    <submittedName>
        <fullName evidence="12">Myosin phosphatase Rho-interacting protein</fullName>
    </submittedName>
</protein>
<sequence>MSGEKATSPCNKFQANIFNKSKCQNCFKSRELHLLNDHDKEQAKPIYGGWLCLAPEGTDFDNPMQRSRKWQRRFFILYEHGSLSFALDELPSTLPQGTVNMNLCTDITDAEPRTGQRNALCIVTPEQEIFIRGDNKEIINGWSEQLAVYLRTNKQNQKKKRKVEPVATQEPSPAKMAATDPAESGCGRWQEDQQGRGPDVTPIWTVTDPDPPGLERTPAGNPSVYLCPVSPDSLTSNSTGSPVLDPAANGNANPAGGNNQLAESNNIQTSANNKNQSQDRSHGSTAERILGSEATKKEQGGGAAASRKGRSEARTSKREKLQSCGDLAQLSAPPPQRRAKSLDRRTSDTVMTPDLLNFKKGWMVKLDENNQWKKYWFVLSTDSLRYYKDSVTEEASDLEGEIDLTRCYNVSEYQVQRNYGFQIHTPTAVYTLSAMTAGIRKNWIQSLMKNVHPANAPDVASLPGHHLPCSPPEALPKPDVTQDSTVIPTDPHPKPRSVTEKRREGRYRTFDWAEFRPQNKLPTTTPESDPQRAKSPCSLELGDLERRRRREERRRRYESMLGFSLSWDETRHKMEDDGGGVRVLSPKSQQKVEEEIEECWRQVENTVFRLERRVPLFTETKDMVEMEKLLDGYRKGVEDLKVQLAESERHRLELEAQLSPEGSQQHQVTSLDPPLDLETDFCRSDSNEKPSNSQTESLKDVYEETRDLSQETQEPPSSAPQMPSIWLHDTEGNFQELGDLFSESEATPLLSPASDGECDGEITGLNFDSTTTKFPTSETKIIHSDYSSDSKSTVGGDSSPTRLVEQHIPPDQAIVRRLSQEVELLTSQNEALNQRNQEMLNQLTEADREIERLKAELSSRYTEPHHLPEVEQQGEMRLEDLERELSLRTQELLEAQTLITSLEENLRETEVLLQTNVPTEREETGEEKEGYLLRCFEATEAKLTELEKRLDQSETNYKELQVQNEELKEAEKLYRQRAAEAEADVRRLQEEKRCVTGEERIQQVIEGMITRLEALGKLLEVIDKLDFGAESECEEKMSAVESQLRWEETFWSLLLDELQVSPSLSEEEKSVELMMMLEREMLLSGLPEISSRTDLDVISTSASVTATEAKTIELCDFKAITQVKISLLNHIAASLSTSTPEKLQLIADKFSEFHVSERTRFGFIHSAATESLYCCHLNRLRAKYEKELEETKQKLLDCSSSCLKLKEENKELKERLSNLEGEKMNMCCQTDEIFQEDKIMEEEVEEVESSLNHTETPPLGIQEVSYENSEESDESQQETDPDLEPERVLELRRRVKELEELLTVTVQEVKEEFDRKTSSAQTQHEKEMEKMKVTCELGFASMEESHRKMVEELQRRHQQEVERLLVERDQLLEEESAATATAIEAIKNAHRLELEREVQRRCQSENINGNTNLEEIHKQHSGELASFQRELEVLSQQFSLKCLENGHLVQALDAERKALCQCQQENQDLRTRNQELSGHLAAEITRLCSLAKQDDLPLSQGMDIYEMEITLRVKESEVQCLKQEITSLKDELQAAQRDKRNATKKYKDMYTELSIIRAKTQREMDELRENLRLAHRALDQTSP</sequence>
<gene>
    <name evidence="10 12" type="primary">LOC108873378</name>
</gene>
<keyword evidence="5" id="KW-0009">Actin-binding</keyword>
<dbReference type="Proteomes" id="UP000694890">
    <property type="component" value="Linkage group LG11"/>
</dbReference>
<dbReference type="InterPro" id="IPR001849">
    <property type="entry name" value="PH_domain"/>
</dbReference>
<dbReference type="InterPro" id="IPR011993">
    <property type="entry name" value="PH-like_dom_sf"/>
</dbReference>
<evidence type="ECO:0000256" key="6">
    <source>
        <dbReference type="ARBA" id="ARBA00023212"/>
    </source>
</evidence>
<dbReference type="InterPro" id="IPR052223">
    <property type="entry name" value="Actin_Cytoskeleton_Reg"/>
</dbReference>
<feature type="region of interest" description="Disordered" evidence="8">
    <location>
        <begin position="1264"/>
        <end position="1286"/>
    </location>
</feature>
<dbReference type="SMART" id="SM00233">
    <property type="entry name" value="PH"/>
    <property type="match status" value="2"/>
</dbReference>
<dbReference type="STRING" id="8187.ENSLCAP00010033723"/>
<keyword evidence="6" id="KW-0206">Cytoskeleton</keyword>
<evidence type="ECO:0000256" key="2">
    <source>
        <dbReference type="ARBA" id="ARBA00022490"/>
    </source>
</evidence>
<keyword evidence="4 7" id="KW-0175">Coiled coil</keyword>
<dbReference type="Pfam" id="PF00169">
    <property type="entry name" value="PH"/>
    <property type="match status" value="2"/>
</dbReference>
<evidence type="ECO:0000256" key="8">
    <source>
        <dbReference type="SAM" id="MobiDB-lite"/>
    </source>
</evidence>